<evidence type="ECO:0000313" key="2">
    <source>
        <dbReference type="Proteomes" id="UP000634136"/>
    </source>
</evidence>
<comment type="caution">
    <text evidence="1">The sequence shown here is derived from an EMBL/GenBank/DDBJ whole genome shotgun (WGS) entry which is preliminary data.</text>
</comment>
<organism evidence="1 2">
    <name type="scientific">Senna tora</name>
    <dbReference type="NCBI Taxonomy" id="362788"/>
    <lineage>
        <taxon>Eukaryota</taxon>
        <taxon>Viridiplantae</taxon>
        <taxon>Streptophyta</taxon>
        <taxon>Embryophyta</taxon>
        <taxon>Tracheophyta</taxon>
        <taxon>Spermatophyta</taxon>
        <taxon>Magnoliopsida</taxon>
        <taxon>eudicotyledons</taxon>
        <taxon>Gunneridae</taxon>
        <taxon>Pentapetalae</taxon>
        <taxon>rosids</taxon>
        <taxon>fabids</taxon>
        <taxon>Fabales</taxon>
        <taxon>Fabaceae</taxon>
        <taxon>Caesalpinioideae</taxon>
        <taxon>Cassia clade</taxon>
        <taxon>Senna</taxon>
    </lineage>
</organism>
<dbReference type="EMBL" id="JAAIUW010000002">
    <property type="protein sequence ID" value="KAF7842309.1"/>
    <property type="molecule type" value="Genomic_DNA"/>
</dbReference>
<name>A0A835CHD9_9FABA</name>
<reference evidence="1" key="1">
    <citation type="submission" date="2020-09" db="EMBL/GenBank/DDBJ databases">
        <title>Genome-Enabled Discovery of Anthraquinone Biosynthesis in Senna tora.</title>
        <authorList>
            <person name="Kang S.-H."/>
            <person name="Pandey R.P."/>
            <person name="Lee C.-M."/>
            <person name="Sim J.-S."/>
            <person name="Jeong J.-T."/>
            <person name="Choi B.-S."/>
            <person name="Jung M."/>
            <person name="Ginzburg D."/>
            <person name="Zhao K."/>
            <person name="Won S.Y."/>
            <person name="Oh T.-J."/>
            <person name="Yu Y."/>
            <person name="Kim N.-H."/>
            <person name="Lee O.R."/>
            <person name="Lee T.-H."/>
            <person name="Bashyal P."/>
            <person name="Kim T.-S."/>
            <person name="Lee W.-H."/>
            <person name="Kawkins C."/>
            <person name="Kim C.-K."/>
            <person name="Kim J.S."/>
            <person name="Ahn B.O."/>
            <person name="Rhee S.Y."/>
            <person name="Sohng J.K."/>
        </authorList>
    </citation>
    <scope>NUCLEOTIDE SEQUENCE</scope>
    <source>
        <tissue evidence="1">Leaf</tissue>
    </source>
</reference>
<dbReference type="Proteomes" id="UP000634136">
    <property type="component" value="Unassembled WGS sequence"/>
</dbReference>
<gene>
    <name evidence="1" type="ORF">G2W53_004607</name>
</gene>
<sequence>MGAGLMSYLKSKKPSLETIQRTAPRGSSFSLRFKRSQEIGRYLEANINQGRQTKKSFKT</sequence>
<proteinExistence type="predicted"/>
<accession>A0A835CHD9</accession>
<evidence type="ECO:0000313" key="1">
    <source>
        <dbReference type="EMBL" id="KAF7842309.1"/>
    </source>
</evidence>
<dbReference type="AlphaFoldDB" id="A0A835CHD9"/>
<protein>
    <submittedName>
        <fullName evidence="1">Uncharacterized protein</fullName>
    </submittedName>
</protein>
<keyword evidence="2" id="KW-1185">Reference proteome</keyword>